<reference evidence="2 3" key="1">
    <citation type="submission" date="2017-12" db="EMBL/GenBank/DDBJ databases">
        <title>Comparative genomics of Botrytis spp.</title>
        <authorList>
            <person name="Valero-Jimenez C.A."/>
            <person name="Tapia P."/>
            <person name="Veloso J."/>
            <person name="Silva-Moreno E."/>
            <person name="Staats M."/>
            <person name="Valdes J.H."/>
            <person name="Van Kan J.A.L."/>
        </authorList>
    </citation>
    <scope>NUCLEOTIDE SEQUENCE [LARGE SCALE GENOMIC DNA]</scope>
    <source>
        <strain evidence="2 3">Bt9001</strain>
    </source>
</reference>
<dbReference type="Proteomes" id="UP000297777">
    <property type="component" value="Unassembled WGS sequence"/>
</dbReference>
<dbReference type="AlphaFoldDB" id="A0A4Z1F8B2"/>
<keyword evidence="1" id="KW-0472">Membrane</keyword>
<sequence>MSFPALLVPINHFKEKNEKRKVAFRKDRLKALQKTGIHVLPIMITITLLFLNGYKTYANSMGNADAEVNTRLNGLQFVAKVHEILIGVSLSTIVLSFLQHEALRQGIPLGGFLIAFRITDLGSLLSPELWAAGTFGHHFKRRLLFVVMTLFAMILAAVSGPASAILMLPSLDWWIVPTTEYSTWSTTHFTLNAEKSQVWPIQVDNSSFDTFCTFESNKFSDNCAAGGFSAIRAWADRPSSQESQYSWNITMPMNSKQAFYDRFIGGASSFQKALNMDSFYNAYTWCLSQTVSVPTGSLVTSVAQMVGPQNETSRFQVMINGEDPPAPQVVAACIGNDYNITNGSIKGYKTLDDLPLPFLNRDTSQGRYGQSEVRHVLEMWKSARGGPSATWMQSNNRTANSPSIGVVMFDHYEGGLGLQKNLTSITNRQSWYLVRISSCSLFAGWQASKLYIDPTRDRYIHSPSTTNPTQSLDYWMRDFTDTTKTMRIVQIDAEWANAALPPNDIILPLASSSFGINNDNPLGMIVTTFISDAMSRIPYMMNIGFNVLTPTVRPNHNFTTLSNVPKDVTDIHIKRFRYGYSYSLQGSTRRLAVAILVLHMLLALIHAVLVFRHGYTNNILKSLTEILALAINSPPSSNLDNTCAGIERVDTYKRIIRVREVSSSHLGLIVDDDGDITTEEVMADKKYGSLRKE</sequence>
<gene>
    <name evidence="2" type="ORF">BTUL_0006g00260</name>
</gene>
<keyword evidence="1" id="KW-1133">Transmembrane helix</keyword>
<keyword evidence="1" id="KW-0812">Transmembrane</keyword>
<keyword evidence="3" id="KW-1185">Reference proteome</keyword>
<comment type="caution">
    <text evidence="2">The sequence shown here is derived from an EMBL/GenBank/DDBJ whole genome shotgun (WGS) entry which is preliminary data.</text>
</comment>
<organism evidence="2 3">
    <name type="scientific">Botrytis tulipae</name>
    <dbReference type="NCBI Taxonomy" id="87230"/>
    <lineage>
        <taxon>Eukaryota</taxon>
        <taxon>Fungi</taxon>
        <taxon>Dikarya</taxon>
        <taxon>Ascomycota</taxon>
        <taxon>Pezizomycotina</taxon>
        <taxon>Leotiomycetes</taxon>
        <taxon>Helotiales</taxon>
        <taxon>Sclerotiniaceae</taxon>
        <taxon>Botrytis</taxon>
    </lineage>
</organism>
<evidence type="ECO:0000313" key="2">
    <source>
        <dbReference type="EMBL" id="TGO18993.1"/>
    </source>
</evidence>
<feature type="transmembrane region" description="Helical" evidence="1">
    <location>
        <begin position="143"/>
        <end position="168"/>
    </location>
</feature>
<name>A0A4Z1F8B2_9HELO</name>
<proteinExistence type="predicted"/>
<feature type="transmembrane region" description="Helical" evidence="1">
    <location>
        <begin position="35"/>
        <end position="54"/>
    </location>
</feature>
<evidence type="ECO:0000313" key="3">
    <source>
        <dbReference type="Proteomes" id="UP000297777"/>
    </source>
</evidence>
<feature type="transmembrane region" description="Helical" evidence="1">
    <location>
        <begin position="591"/>
        <end position="611"/>
    </location>
</feature>
<protein>
    <submittedName>
        <fullName evidence="2">Uncharacterized protein</fullName>
    </submittedName>
</protein>
<accession>A0A4Z1F8B2</accession>
<dbReference type="OrthoDB" id="3515641at2759"/>
<evidence type="ECO:0000256" key="1">
    <source>
        <dbReference type="SAM" id="Phobius"/>
    </source>
</evidence>
<dbReference type="EMBL" id="PQXH01000006">
    <property type="protein sequence ID" value="TGO18993.1"/>
    <property type="molecule type" value="Genomic_DNA"/>
</dbReference>